<feature type="chain" id="PRO_5012609842" description="Peptidase M28 domain-containing protein" evidence="1">
    <location>
        <begin position="23"/>
        <end position="428"/>
    </location>
</feature>
<name>A0A2D0MZB1_FLAN2</name>
<dbReference type="GO" id="GO:0008235">
    <property type="term" value="F:metalloexopeptidase activity"/>
    <property type="evidence" value="ECO:0007669"/>
    <property type="project" value="InterPro"/>
</dbReference>
<gene>
    <name evidence="3" type="ORF">CRP01_36555</name>
</gene>
<protein>
    <recommendedName>
        <fullName evidence="2">Peptidase M28 domain-containing protein</fullName>
    </recommendedName>
</protein>
<dbReference type="OrthoDB" id="844214at2"/>
<dbReference type="SUPFAM" id="SSF53187">
    <property type="entry name" value="Zn-dependent exopeptidases"/>
    <property type="match status" value="1"/>
</dbReference>
<feature type="domain" description="Peptidase M28" evidence="2">
    <location>
        <begin position="205"/>
        <end position="406"/>
    </location>
</feature>
<keyword evidence="4" id="KW-1185">Reference proteome</keyword>
<accession>A0A2D0MZB1</accession>
<evidence type="ECO:0000313" key="3">
    <source>
        <dbReference type="EMBL" id="PHN01614.1"/>
    </source>
</evidence>
<comment type="caution">
    <text evidence="3">The sequence shown here is derived from an EMBL/GenBank/DDBJ whole genome shotgun (WGS) entry which is preliminary data.</text>
</comment>
<dbReference type="InterPro" id="IPR045175">
    <property type="entry name" value="M28_fam"/>
</dbReference>
<dbReference type="GO" id="GO:0006508">
    <property type="term" value="P:proteolysis"/>
    <property type="evidence" value="ECO:0007669"/>
    <property type="project" value="InterPro"/>
</dbReference>
<dbReference type="EMBL" id="PDUD01000052">
    <property type="protein sequence ID" value="PHN01614.1"/>
    <property type="molecule type" value="Genomic_DNA"/>
</dbReference>
<dbReference type="PANTHER" id="PTHR12147:SF26">
    <property type="entry name" value="PEPTIDASE M28 DOMAIN-CONTAINING PROTEIN"/>
    <property type="match status" value="1"/>
</dbReference>
<dbReference type="AlphaFoldDB" id="A0A2D0MZB1"/>
<organism evidence="3 4">
    <name type="scientific">Flavilitoribacter nigricans (strain ATCC 23147 / DSM 23189 / NBRC 102662 / NCIMB 1420 / SS-2)</name>
    <name type="common">Lewinella nigricans</name>
    <dbReference type="NCBI Taxonomy" id="1122177"/>
    <lineage>
        <taxon>Bacteria</taxon>
        <taxon>Pseudomonadati</taxon>
        <taxon>Bacteroidota</taxon>
        <taxon>Saprospiria</taxon>
        <taxon>Saprospirales</taxon>
        <taxon>Lewinellaceae</taxon>
        <taxon>Flavilitoribacter</taxon>
    </lineage>
</organism>
<keyword evidence="1" id="KW-0732">Signal</keyword>
<dbReference type="RefSeq" id="WP_099155046.1">
    <property type="nucleotide sequence ID" value="NZ_PDUD01000052.1"/>
</dbReference>
<dbReference type="Proteomes" id="UP000223913">
    <property type="component" value="Unassembled WGS sequence"/>
</dbReference>
<evidence type="ECO:0000313" key="4">
    <source>
        <dbReference type="Proteomes" id="UP000223913"/>
    </source>
</evidence>
<feature type="signal peptide" evidence="1">
    <location>
        <begin position="1"/>
        <end position="22"/>
    </location>
</feature>
<dbReference type="PANTHER" id="PTHR12147">
    <property type="entry name" value="METALLOPEPTIDASE M28 FAMILY MEMBER"/>
    <property type="match status" value="1"/>
</dbReference>
<dbReference type="Gene3D" id="3.40.630.10">
    <property type="entry name" value="Zn peptidases"/>
    <property type="match status" value="1"/>
</dbReference>
<reference evidence="3 4" key="1">
    <citation type="submission" date="2017-10" db="EMBL/GenBank/DDBJ databases">
        <title>The draft genome sequence of Lewinella nigricans NBRC 102662.</title>
        <authorList>
            <person name="Wang K."/>
        </authorList>
    </citation>
    <scope>NUCLEOTIDE SEQUENCE [LARGE SCALE GENOMIC DNA]</scope>
    <source>
        <strain evidence="3 4">NBRC 102662</strain>
    </source>
</reference>
<evidence type="ECO:0000259" key="2">
    <source>
        <dbReference type="Pfam" id="PF04389"/>
    </source>
</evidence>
<dbReference type="InterPro" id="IPR007484">
    <property type="entry name" value="Peptidase_M28"/>
</dbReference>
<proteinExistence type="predicted"/>
<dbReference type="Pfam" id="PF04389">
    <property type="entry name" value="Peptidase_M28"/>
    <property type="match status" value="1"/>
</dbReference>
<sequence>MRKLIPALILAFVFIHCNPLNGQIEQSEVERIIRVLAADDMMGRQAFTPYADKAAAFIAQEYKRAGLKKWKKNKSYLQTFPVYQFTVSDLQIIANGKAVPDAFAITNEKGAQWDQESGVKQVWVGEDDDFQAAFGQYRRSGENAVIWVHPAHKQIFSRYATFTGRGNRTLNVENPSSMVFVLSDQQPESFQVDMTAVVETNDLSNVVGYIKGKRKDEYVLFSAHYDHIGIREPVDQDSIANGANDDASGTTAVITLAEYFKKQGKPERSLLFVAFTAEEIGGYGSRYFSEQLDPDQIVAMFNIEMIGKPATDGPNSAWITGFDKSDFGQILQKAVAGTQYKFYADPYPRQNLFYRSDNATLARLGVPAHSISTTPIDVDRDYHQVSDEVATLDLAHLTNTIKAIAAGAGLIISAKATPTRVDPADVNR</sequence>
<evidence type="ECO:0000256" key="1">
    <source>
        <dbReference type="SAM" id="SignalP"/>
    </source>
</evidence>